<keyword evidence="3" id="KW-1185">Reference proteome</keyword>
<dbReference type="InterPro" id="IPR012340">
    <property type="entry name" value="NA-bd_OB-fold"/>
</dbReference>
<dbReference type="Gene3D" id="6.10.30.10">
    <property type="match status" value="1"/>
</dbReference>
<reference evidence="2 3" key="1">
    <citation type="submission" date="2019-06" db="EMBL/GenBank/DDBJ databases">
        <title>Persicimonas caeni gen. nov., sp. nov., a predatory bacterium isolated from solar saltern.</title>
        <authorList>
            <person name="Wang S."/>
        </authorList>
    </citation>
    <scope>NUCLEOTIDE SEQUENCE [LARGE SCALE GENOMIC DNA]</scope>
    <source>
        <strain evidence="2 3">YN101</strain>
    </source>
</reference>
<accession>A0A4Y6Q1F2</accession>
<organism evidence="2 3">
    <name type="scientific">Persicimonas caeni</name>
    <dbReference type="NCBI Taxonomy" id="2292766"/>
    <lineage>
        <taxon>Bacteria</taxon>
        <taxon>Deltaproteobacteria</taxon>
        <taxon>Bradymonadales</taxon>
        <taxon>Bradymonadaceae</taxon>
        <taxon>Persicimonas</taxon>
    </lineage>
</organism>
<evidence type="ECO:0000313" key="3">
    <source>
        <dbReference type="Proteomes" id="UP000315995"/>
    </source>
</evidence>
<dbReference type="Pfam" id="PF12172">
    <property type="entry name" value="zf-ChsH2"/>
    <property type="match status" value="1"/>
</dbReference>
<feature type="domain" description="ChsH2 rubredoxin-like zinc ribbon" evidence="1">
    <location>
        <begin position="31"/>
        <end position="58"/>
    </location>
</feature>
<dbReference type="RefSeq" id="WP_141200269.1">
    <property type="nucleotide sequence ID" value="NZ_CP041186.1"/>
</dbReference>
<accession>A0A5B8YFH3</accession>
<dbReference type="SUPFAM" id="SSF50249">
    <property type="entry name" value="Nucleic acid-binding proteins"/>
    <property type="match status" value="1"/>
</dbReference>
<evidence type="ECO:0000259" key="1">
    <source>
        <dbReference type="Pfam" id="PF12172"/>
    </source>
</evidence>
<protein>
    <recommendedName>
        <fullName evidence="1">ChsH2 rubredoxin-like zinc ribbon domain-containing protein</fullName>
    </recommendedName>
</protein>
<dbReference type="Proteomes" id="UP000315995">
    <property type="component" value="Chromosome"/>
</dbReference>
<dbReference type="OrthoDB" id="5514845at2"/>
<evidence type="ECO:0000313" key="2">
    <source>
        <dbReference type="EMBL" id="QDG53815.1"/>
    </source>
</evidence>
<name>A0A4Y6Q1F2_PERCE</name>
<proteinExistence type="predicted"/>
<dbReference type="EMBL" id="CP041186">
    <property type="protein sequence ID" value="QDG53815.1"/>
    <property type="molecule type" value="Genomic_DNA"/>
</dbReference>
<gene>
    <name evidence="2" type="ORF">FIV42_24640</name>
</gene>
<dbReference type="AlphaFoldDB" id="A0A4Y6Q1F2"/>
<sequence length="89" mass="9838">MQYLIANLWKLPELTRHTEGCNEAPTSEGDHLMAAACRDCGQYNFPPKAQCRYCGSPRIRTVQLSGDVKPNPGTWVFGATADDPTEKPN</sequence>
<dbReference type="InterPro" id="IPR022002">
    <property type="entry name" value="ChsH2_Znr"/>
</dbReference>